<dbReference type="Proteomes" id="UP001220225">
    <property type="component" value="Unassembled WGS sequence"/>
</dbReference>
<keyword evidence="2" id="KW-1185">Reference proteome</keyword>
<sequence length="43" mass="5173">MKKVEFDFDQSPDLDTFYGKFNVYFELEDKEEMEGELQFNVLG</sequence>
<organism evidence="1 2">
    <name type="scientific">Xenorhabdus anantnagensis</name>
    <dbReference type="NCBI Taxonomy" id="3025875"/>
    <lineage>
        <taxon>Bacteria</taxon>
        <taxon>Pseudomonadati</taxon>
        <taxon>Pseudomonadota</taxon>
        <taxon>Gammaproteobacteria</taxon>
        <taxon>Enterobacterales</taxon>
        <taxon>Morganellaceae</taxon>
        <taxon>Xenorhabdus</taxon>
    </lineage>
</organism>
<name>A0ABT5LQ06_9GAMM</name>
<accession>A0ABT5LQ06</accession>
<comment type="caution">
    <text evidence="1">The sequence shown here is derived from an EMBL/GenBank/DDBJ whole genome shotgun (WGS) entry which is preliminary data.</text>
</comment>
<evidence type="ECO:0000313" key="1">
    <source>
        <dbReference type="EMBL" id="MDC9595836.1"/>
    </source>
</evidence>
<dbReference type="EMBL" id="JAQRFN010000002">
    <property type="protein sequence ID" value="MDC9595836.1"/>
    <property type="molecule type" value="Genomic_DNA"/>
</dbReference>
<reference evidence="1 2" key="1">
    <citation type="submission" date="2023-02" db="EMBL/GenBank/DDBJ databases">
        <title>Entomopathogenic bacteria.</title>
        <authorList>
            <person name="Machado R.A."/>
        </authorList>
    </citation>
    <scope>NUCLEOTIDE SEQUENCE [LARGE SCALE GENOMIC DNA]</scope>
    <source>
        <strain evidence="1 2">XENO-2</strain>
    </source>
</reference>
<evidence type="ECO:0000313" key="2">
    <source>
        <dbReference type="Proteomes" id="UP001220225"/>
    </source>
</evidence>
<dbReference type="RefSeq" id="WP_273574311.1">
    <property type="nucleotide sequence ID" value="NZ_JAQRFN010000002.1"/>
</dbReference>
<proteinExistence type="predicted"/>
<protein>
    <submittedName>
        <fullName evidence="1">Uncharacterized protein</fullName>
    </submittedName>
</protein>
<gene>
    <name evidence="1" type="ORF">PSI14_02860</name>
</gene>